<reference evidence="2" key="1">
    <citation type="journal article" date="2023" name="G3 (Bethesda)">
        <title>A reference genome for the long-term kleptoplast-retaining sea slug Elysia crispata morphotype clarki.</title>
        <authorList>
            <person name="Eastman K.E."/>
            <person name="Pendleton A.L."/>
            <person name="Shaikh M.A."/>
            <person name="Suttiyut T."/>
            <person name="Ogas R."/>
            <person name="Tomko P."/>
            <person name="Gavelis G."/>
            <person name="Widhalm J.R."/>
            <person name="Wisecaver J.H."/>
        </authorList>
    </citation>
    <scope>NUCLEOTIDE SEQUENCE</scope>
    <source>
        <strain evidence="2">ECLA1</strain>
    </source>
</reference>
<protein>
    <recommendedName>
        <fullName evidence="4">C-type lectin domain-containing protein</fullName>
    </recommendedName>
</protein>
<feature type="chain" id="PRO_5042002190" description="C-type lectin domain-containing protein" evidence="1">
    <location>
        <begin position="20"/>
        <end position="258"/>
    </location>
</feature>
<organism evidence="2 3">
    <name type="scientific">Elysia crispata</name>
    <name type="common">lettuce slug</name>
    <dbReference type="NCBI Taxonomy" id="231223"/>
    <lineage>
        <taxon>Eukaryota</taxon>
        <taxon>Metazoa</taxon>
        <taxon>Spiralia</taxon>
        <taxon>Lophotrochozoa</taxon>
        <taxon>Mollusca</taxon>
        <taxon>Gastropoda</taxon>
        <taxon>Heterobranchia</taxon>
        <taxon>Euthyneura</taxon>
        <taxon>Panpulmonata</taxon>
        <taxon>Sacoglossa</taxon>
        <taxon>Placobranchoidea</taxon>
        <taxon>Plakobranchidae</taxon>
        <taxon>Elysia</taxon>
    </lineage>
</organism>
<dbReference type="Proteomes" id="UP001283361">
    <property type="component" value="Unassembled WGS sequence"/>
</dbReference>
<dbReference type="InterPro" id="IPR016187">
    <property type="entry name" value="CTDL_fold"/>
</dbReference>
<keyword evidence="1" id="KW-0732">Signal</keyword>
<evidence type="ECO:0000256" key="1">
    <source>
        <dbReference type="SAM" id="SignalP"/>
    </source>
</evidence>
<dbReference type="AlphaFoldDB" id="A0AAE1AHV6"/>
<dbReference type="SUPFAM" id="SSF56436">
    <property type="entry name" value="C-type lectin-like"/>
    <property type="match status" value="1"/>
</dbReference>
<feature type="signal peptide" evidence="1">
    <location>
        <begin position="1"/>
        <end position="19"/>
    </location>
</feature>
<dbReference type="EMBL" id="JAWDGP010001796">
    <property type="protein sequence ID" value="KAK3788150.1"/>
    <property type="molecule type" value="Genomic_DNA"/>
</dbReference>
<evidence type="ECO:0000313" key="2">
    <source>
        <dbReference type="EMBL" id="KAK3788150.1"/>
    </source>
</evidence>
<accession>A0AAE1AHV6</accession>
<keyword evidence="3" id="KW-1185">Reference proteome</keyword>
<dbReference type="Gene3D" id="3.10.100.10">
    <property type="entry name" value="Mannose-Binding Protein A, subunit A"/>
    <property type="match status" value="1"/>
</dbReference>
<dbReference type="InterPro" id="IPR016186">
    <property type="entry name" value="C-type_lectin-like/link_sf"/>
</dbReference>
<name>A0AAE1AHV6_9GAST</name>
<gene>
    <name evidence="2" type="ORF">RRG08_042844</name>
</gene>
<evidence type="ECO:0000313" key="3">
    <source>
        <dbReference type="Proteomes" id="UP001283361"/>
    </source>
</evidence>
<comment type="caution">
    <text evidence="2">The sequence shown here is derived from an EMBL/GenBank/DDBJ whole genome shotgun (WGS) entry which is preliminary data.</text>
</comment>
<sequence length="258" mass="28738">MSRQPLLLWLTLVFALGKGTLFDFHVIPTRQRFQSGQSLCRGLDYDGLAVVSSPEMFRYALKLTKPLRKPNQSYGLYVGLRKNPLTDVWRWDDGSPSADDSPWFTVNGSKPTLPLKYGVISAPGELRMSTGIGDQMALCGYHRNLPTEAHGTTLRDHQPDGVSSSLSVNKVPSYLECVLLCGRDYRSCYGLTSSTRGVPQVTVQPATHGDEAMPRRLSHLTRALVFLESKQGYFNTMYRTAPTALELPNVPRRRCAIS</sequence>
<evidence type="ECO:0008006" key="4">
    <source>
        <dbReference type="Google" id="ProtNLM"/>
    </source>
</evidence>
<proteinExistence type="predicted"/>
<dbReference type="CDD" id="cd00037">
    <property type="entry name" value="CLECT"/>
    <property type="match status" value="1"/>
</dbReference>